<proteinExistence type="predicted"/>
<gene>
    <name evidence="1" type="ORF">J057_24125</name>
</gene>
<dbReference type="PANTHER" id="PTHR33747:SF1">
    <property type="entry name" value="ADENYLATE CYCLASE-ASSOCIATED CAP C-TERMINAL DOMAIN-CONTAINING PROTEIN"/>
    <property type="match status" value="1"/>
</dbReference>
<dbReference type="AlphaFoldDB" id="A0A371CGD3"/>
<evidence type="ECO:0008006" key="3">
    <source>
        <dbReference type="Google" id="ProtNLM"/>
    </source>
</evidence>
<dbReference type="InterPro" id="IPR004027">
    <property type="entry name" value="SEC_C_motif"/>
</dbReference>
<dbReference type="Pfam" id="PF02810">
    <property type="entry name" value="SEC-C"/>
    <property type="match status" value="1"/>
</dbReference>
<evidence type="ECO:0000313" key="1">
    <source>
        <dbReference type="EMBL" id="RDW95463.1"/>
    </source>
</evidence>
<comment type="caution">
    <text evidence="1">The sequence shown here is derived from an EMBL/GenBank/DDBJ whole genome shotgun (WGS) entry which is preliminary data.</text>
</comment>
<dbReference type="Proteomes" id="UP000013165">
    <property type="component" value="Unassembled WGS sequence"/>
</dbReference>
<protein>
    <recommendedName>
        <fullName evidence="3">SEC-C domain-containing protein</fullName>
    </recommendedName>
</protein>
<dbReference type="SUPFAM" id="SSF103642">
    <property type="entry name" value="Sec-C motif"/>
    <property type="match status" value="1"/>
</dbReference>
<accession>A0A371CGD3</accession>
<dbReference type="Gene3D" id="3.10.450.50">
    <property type="match status" value="1"/>
</dbReference>
<sequence>MDVFLLDVMCEMLNSPLYLLSYIKRRVDYSDLITTASELPILSYHLQNNLWFNKEYDLVYLQEDITADLDVAMLARYEGIEGDKTPAGILTVYQGTYFENLIDEINHIENPAVIALGFQLLELDGKTVGIINRAVGELSRRSLSDNKNHDFTLAGYDNFGGLTIHCNLRNSEDARRHLVQHCELRKYSERSDDWFGICLNPRTLKIRFGLRLNEPWTRSDEMDKATENMAKPQKIKYRDGPSFSTMYTRAKKIGRNSPCPCGSGKKYKKCCL</sequence>
<dbReference type="EMBL" id="APLQ01000010">
    <property type="protein sequence ID" value="RDW95463.1"/>
    <property type="molecule type" value="Genomic_DNA"/>
</dbReference>
<reference evidence="1 2" key="1">
    <citation type="journal article" date="2013" name="Genome Announc.">
        <title>Genome Sequence of the Polycyclic Aromatic Hydrocarbon-Degrading Bacterium Strain Marinobacter nanhaiticus D15-8WT.</title>
        <authorList>
            <person name="Cui Z."/>
            <person name="Gao W."/>
            <person name="Li Q."/>
            <person name="Xu G."/>
            <person name="Zheng L."/>
        </authorList>
    </citation>
    <scope>NUCLEOTIDE SEQUENCE [LARGE SCALE GENOMIC DNA]</scope>
    <source>
        <strain evidence="1 2">D15-8W</strain>
    </source>
</reference>
<evidence type="ECO:0000313" key="2">
    <source>
        <dbReference type="Proteomes" id="UP000013165"/>
    </source>
</evidence>
<dbReference type="PANTHER" id="PTHR33747">
    <property type="entry name" value="UPF0225 PROTEIN SCO1677"/>
    <property type="match status" value="1"/>
</dbReference>
<keyword evidence="2" id="KW-1185">Reference proteome</keyword>
<name>A0A371CGD3_9GAMM</name>
<organism evidence="1 2">
    <name type="scientific">Marinobacter nanhaiticus D15-8W</name>
    <dbReference type="NCBI Taxonomy" id="626887"/>
    <lineage>
        <taxon>Bacteria</taxon>
        <taxon>Pseudomonadati</taxon>
        <taxon>Pseudomonadota</taxon>
        <taxon>Gammaproteobacteria</taxon>
        <taxon>Pseudomonadales</taxon>
        <taxon>Marinobacteraceae</taxon>
        <taxon>Marinobacter</taxon>
    </lineage>
</organism>